<gene>
    <name evidence="1" type="ORF">SAMD00020551_1693</name>
</gene>
<organism evidence="1 2">
    <name type="scientific">Mesobacillus selenatarsenatis (strain DSM 18680 / JCM 14380 / FERM P-15431 / SF-1)</name>
    <dbReference type="NCBI Taxonomy" id="1321606"/>
    <lineage>
        <taxon>Bacteria</taxon>
        <taxon>Bacillati</taxon>
        <taxon>Bacillota</taxon>
        <taxon>Bacilli</taxon>
        <taxon>Bacillales</taxon>
        <taxon>Bacillaceae</taxon>
        <taxon>Mesobacillus</taxon>
    </lineage>
</organism>
<name>A0A0A8X0V3_MESS1</name>
<evidence type="ECO:0000313" key="1">
    <source>
        <dbReference type="EMBL" id="GAM13548.1"/>
    </source>
</evidence>
<comment type="caution">
    <text evidence="1">The sequence shown here is derived from an EMBL/GenBank/DDBJ whole genome shotgun (WGS) entry which is preliminary data.</text>
</comment>
<dbReference type="RefSeq" id="WP_041965381.1">
    <property type="nucleotide sequence ID" value="NZ_BASE01000035.1"/>
</dbReference>
<keyword evidence="2" id="KW-1185">Reference proteome</keyword>
<accession>A0A0A8X0V3</accession>
<dbReference type="STRING" id="1321606.SAMD00020551_1693"/>
<reference evidence="1 2" key="1">
    <citation type="submission" date="2013-06" db="EMBL/GenBank/DDBJ databases">
        <title>Whole genome shotgun sequence of Bacillus selenatarsenatis SF-1.</title>
        <authorList>
            <person name="Kuroda M."/>
            <person name="Sei K."/>
            <person name="Yamashita M."/>
            <person name="Ike M."/>
        </authorList>
    </citation>
    <scope>NUCLEOTIDE SEQUENCE [LARGE SCALE GENOMIC DNA]</scope>
    <source>
        <strain evidence="1 2">SF-1</strain>
    </source>
</reference>
<dbReference type="AlphaFoldDB" id="A0A0A8X0V3"/>
<dbReference type="EMBL" id="BASE01000035">
    <property type="protein sequence ID" value="GAM13548.1"/>
    <property type="molecule type" value="Genomic_DNA"/>
</dbReference>
<proteinExistence type="predicted"/>
<protein>
    <submittedName>
        <fullName evidence="1">Uncharacterized protein</fullName>
    </submittedName>
</protein>
<sequence>MIELAFILATLFFFMASALTSRPLYNLSQKHYSNRVTAHYGFKVSELHYSYDQMIYFISMPTTLPYIKNALKEDLVIEQDYSSYFFPVLKGIKISLKQNGENMYLAYLPIGNFRLPHLDKLQQEGTIDEQTYLRISTSKLLDPGTLQEVREEVYKQLQVGRY</sequence>
<dbReference type="OrthoDB" id="2355866at2"/>
<dbReference type="Proteomes" id="UP000031014">
    <property type="component" value="Unassembled WGS sequence"/>
</dbReference>
<evidence type="ECO:0000313" key="2">
    <source>
        <dbReference type="Proteomes" id="UP000031014"/>
    </source>
</evidence>